<protein>
    <recommendedName>
        <fullName evidence="5">Pentapeptide repeat-containing protein</fullName>
    </recommendedName>
</protein>
<feature type="compositionally biased region" description="Basic and acidic residues" evidence="1">
    <location>
        <begin position="331"/>
        <end position="346"/>
    </location>
</feature>
<dbReference type="EMBL" id="BAAASL010000009">
    <property type="protein sequence ID" value="GAA2717068.1"/>
    <property type="molecule type" value="Genomic_DNA"/>
</dbReference>
<evidence type="ECO:0000256" key="1">
    <source>
        <dbReference type="SAM" id="MobiDB-lite"/>
    </source>
</evidence>
<feature type="region of interest" description="Disordered" evidence="1">
    <location>
        <begin position="324"/>
        <end position="352"/>
    </location>
</feature>
<accession>A0ABP6G5R8</accession>
<keyword evidence="2" id="KW-0472">Membrane</keyword>
<evidence type="ECO:0000313" key="3">
    <source>
        <dbReference type="EMBL" id="GAA2717068.1"/>
    </source>
</evidence>
<evidence type="ECO:0000256" key="2">
    <source>
        <dbReference type="SAM" id="Phobius"/>
    </source>
</evidence>
<evidence type="ECO:0008006" key="5">
    <source>
        <dbReference type="Google" id="ProtNLM"/>
    </source>
</evidence>
<sequence length="614" mass="64641">MPPVGPCTDRNRRTPPGVGPGMTSSHELPSWPHCGLGAGSRDPVGCRGRAVPGAAGGRCLAHLDEAALAAHLAGIAPGAAVDHQGTRFSGDLLQRLLARLTDPGTGHPRLGNADFQECCFTADARFAHAVFRGGARFTGATFMGLADFTRATFQGSCSFHGAIFLADASFPDAVFADGAVFGSAQFAKDAGFSRTGFHGSAGFTQAAFAASAHFGAAWFSGEACFREAAFRGHALFGAAVLGGPAVFAGAVFHAAPALGPLVGAGSVDLTGARFLAPVALEIAARELVLAKTYWASAATLRLRYATVDLCDVVAERQLSIGAHPVPLLPPDEERRKEGDDQRRDESVLGDADPGVRIRSMHGADAAHLALTGTDLSGCLFTGALHLDRLGLEGRPAFARARGRRCGRRVLAEEHHWRAQQGERGWRAAPDGVDVRAPAVIAPLYLALRKSLEDGRNHPDAADFRYGEMEMRRRDATRPLKDRALLTAYWAVSGYALRLRRTLLWLVLAMTATVLATALWGLPGTAPTAVARGGGVPGNFTLTSAPPADPTGAVRDRLTARRLGRSVPVALNAAVFRAPGQDLTVTGTYIDIASRMTEPVLLGLAVLSVRGRIKR</sequence>
<keyword evidence="4" id="KW-1185">Reference proteome</keyword>
<organism evidence="3 4">
    <name type="scientific">Streptomyces luteosporeus</name>
    <dbReference type="NCBI Taxonomy" id="173856"/>
    <lineage>
        <taxon>Bacteria</taxon>
        <taxon>Bacillati</taxon>
        <taxon>Actinomycetota</taxon>
        <taxon>Actinomycetes</taxon>
        <taxon>Kitasatosporales</taxon>
        <taxon>Streptomycetaceae</taxon>
        <taxon>Streptomyces</taxon>
    </lineage>
</organism>
<name>A0ABP6G5R8_9ACTN</name>
<feature type="region of interest" description="Disordered" evidence="1">
    <location>
        <begin position="1"/>
        <end position="34"/>
    </location>
</feature>
<dbReference type="InterPro" id="IPR001646">
    <property type="entry name" value="5peptide_repeat"/>
</dbReference>
<keyword evidence="2" id="KW-0812">Transmembrane</keyword>
<dbReference type="Proteomes" id="UP001500886">
    <property type="component" value="Unassembled WGS sequence"/>
</dbReference>
<dbReference type="Pfam" id="PF13576">
    <property type="entry name" value="Pentapeptide_3"/>
    <property type="match status" value="1"/>
</dbReference>
<evidence type="ECO:0000313" key="4">
    <source>
        <dbReference type="Proteomes" id="UP001500886"/>
    </source>
</evidence>
<proteinExistence type="predicted"/>
<dbReference type="Gene3D" id="2.160.20.80">
    <property type="entry name" value="E3 ubiquitin-protein ligase SopA"/>
    <property type="match status" value="1"/>
</dbReference>
<gene>
    <name evidence="3" type="ORF">GCM10010315_29470</name>
</gene>
<keyword evidence="2" id="KW-1133">Transmembrane helix</keyword>
<feature type="transmembrane region" description="Helical" evidence="2">
    <location>
        <begin position="502"/>
        <end position="521"/>
    </location>
</feature>
<reference evidence="4" key="1">
    <citation type="journal article" date="2019" name="Int. J. Syst. Evol. Microbiol.">
        <title>The Global Catalogue of Microorganisms (GCM) 10K type strain sequencing project: providing services to taxonomists for standard genome sequencing and annotation.</title>
        <authorList>
            <consortium name="The Broad Institute Genomics Platform"/>
            <consortium name="The Broad Institute Genome Sequencing Center for Infectious Disease"/>
            <person name="Wu L."/>
            <person name="Ma J."/>
        </authorList>
    </citation>
    <scope>NUCLEOTIDE SEQUENCE [LARGE SCALE GENOMIC DNA]</scope>
    <source>
        <strain evidence="4">JCM 4542</strain>
    </source>
</reference>
<comment type="caution">
    <text evidence="3">The sequence shown here is derived from an EMBL/GenBank/DDBJ whole genome shotgun (WGS) entry which is preliminary data.</text>
</comment>